<dbReference type="AlphaFoldDB" id="A0A2M3ZQP4"/>
<name>A0A2M3ZQP4_9DIPT</name>
<proteinExistence type="predicted"/>
<sequence length="115" mass="12891">MALGFVWYAARMRTRVVRALHRFVLTCWRCSPKTTAPTHNLVHLYSGTIIQSTPGSKATLTPLLHSSVCDSVCEQVFPFPANRAQIVPIKDLDITLLSILIQHNDRSTVRVTLYG</sequence>
<protein>
    <submittedName>
        <fullName evidence="1">Putative secreted peptide</fullName>
    </submittedName>
</protein>
<dbReference type="EMBL" id="GGFM01010110">
    <property type="protein sequence ID" value="MBW30861.1"/>
    <property type="molecule type" value="Transcribed_RNA"/>
</dbReference>
<evidence type="ECO:0000313" key="1">
    <source>
        <dbReference type="EMBL" id="MBW30861.1"/>
    </source>
</evidence>
<organism evidence="1">
    <name type="scientific">Anopheles braziliensis</name>
    <dbReference type="NCBI Taxonomy" id="58242"/>
    <lineage>
        <taxon>Eukaryota</taxon>
        <taxon>Metazoa</taxon>
        <taxon>Ecdysozoa</taxon>
        <taxon>Arthropoda</taxon>
        <taxon>Hexapoda</taxon>
        <taxon>Insecta</taxon>
        <taxon>Pterygota</taxon>
        <taxon>Neoptera</taxon>
        <taxon>Endopterygota</taxon>
        <taxon>Diptera</taxon>
        <taxon>Nematocera</taxon>
        <taxon>Culicoidea</taxon>
        <taxon>Culicidae</taxon>
        <taxon>Anophelinae</taxon>
        <taxon>Anopheles</taxon>
    </lineage>
</organism>
<accession>A0A2M3ZQP4</accession>
<reference evidence="1" key="1">
    <citation type="submission" date="2018-01" db="EMBL/GenBank/DDBJ databases">
        <title>An insight into the sialome of Amazonian anophelines.</title>
        <authorList>
            <person name="Ribeiro J.M."/>
            <person name="Scarpassa V."/>
            <person name="Calvo E."/>
        </authorList>
    </citation>
    <scope>NUCLEOTIDE SEQUENCE</scope>
    <source>
        <tissue evidence="1">Salivary glands</tissue>
    </source>
</reference>